<evidence type="ECO:0000313" key="2">
    <source>
        <dbReference type="EMBL" id="SPN98430.1"/>
    </source>
</evidence>
<dbReference type="Proteomes" id="UP001187682">
    <property type="component" value="Unassembled WGS sequence"/>
</dbReference>
<feature type="compositionally biased region" description="Polar residues" evidence="1">
    <location>
        <begin position="214"/>
        <end position="223"/>
    </location>
</feature>
<dbReference type="EMBL" id="ONZQ02000002">
    <property type="protein sequence ID" value="SPN98430.1"/>
    <property type="molecule type" value="Genomic_DNA"/>
</dbReference>
<feature type="region of interest" description="Disordered" evidence="1">
    <location>
        <begin position="332"/>
        <end position="357"/>
    </location>
</feature>
<feature type="compositionally biased region" description="Basic residues" evidence="1">
    <location>
        <begin position="110"/>
        <end position="119"/>
    </location>
</feature>
<evidence type="ECO:0000256" key="1">
    <source>
        <dbReference type="SAM" id="MobiDB-lite"/>
    </source>
</evidence>
<feature type="compositionally biased region" description="Basic and acidic residues" evidence="1">
    <location>
        <begin position="634"/>
        <end position="648"/>
    </location>
</feature>
<feature type="region of interest" description="Disordered" evidence="1">
    <location>
        <begin position="441"/>
        <end position="474"/>
    </location>
</feature>
<proteinExistence type="predicted"/>
<feature type="region of interest" description="Disordered" evidence="1">
    <location>
        <begin position="403"/>
        <end position="425"/>
    </location>
</feature>
<gene>
    <name evidence="2" type="ORF">DNG_01474</name>
</gene>
<evidence type="ECO:0000313" key="3">
    <source>
        <dbReference type="Proteomes" id="UP001187682"/>
    </source>
</evidence>
<comment type="caution">
    <text evidence="2">The sequence shown here is derived from an EMBL/GenBank/DDBJ whole genome shotgun (WGS) entry which is preliminary data.</text>
</comment>
<dbReference type="AlphaFoldDB" id="A0AAE8MR13"/>
<feature type="region of interest" description="Disordered" evidence="1">
    <location>
        <begin position="106"/>
        <end position="127"/>
    </location>
</feature>
<name>A0AAE8MR13_9PEZI</name>
<feature type="compositionally biased region" description="Polar residues" evidence="1">
    <location>
        <begin position="181"/>
        <end position="198"/>
    </location>
</feature>
<keyword evidence="3" id="KW-1185">Reference proteome</keyword>
<feature type="region of interest" description="Disordered" evidence="1">
    <location>
        <begin position="152"/>
        <end position="251"/>
    </location>
</feature>
<protein>
    <submittedName>
        <fullName evidence="2">Uncharacterized protein</fullName>
    </submittedName>
</protein>
<organism evidence="2 3">
    <name type="scientific">Cephalotrichum gorgonifer</name>
    <dbReference type="NCBI Taxonomy" id="2041049"/>
    <lineage>
        <taxon>Eukaryota</taxon>
        <taxon>Fungi</taxon>
        <taxon>Dikarya</taxon>
        <taxon>Ascomycota</taxon>
        <taxon>Pezizomycotina</taxon>
        <taxon>Sordariomycetes</taxon>
        <taxon>Hypocreomycetidae</taxon>
        <taxon>Microascales</taxon>
        <taxon>Microascaceae</taxon>
        <taxon>Cephalotrichum</taxon>
    </lineage>
</organism>
<feature type="region of interest" description="Disordered" evidence="1">
    <location>
        <begin position="622"/>
        <end position="656"/>
    </location>
</feature>
<sequence length="699" mass="75976">MPTSFARSASRAHSLRSPSIARPAFKTLGSSLNRRHQVRYIRLRWTPPWGPDQASENWRQNRGLWQEYAKLRGEVWSAEWSGRNSFSPLTREIERLEKWASDVGAEFPHPHKRKRKPHHGSVSWSGTCDGHAPSRRWGYYCTWSHHNGRNADFDAPKSDGESKSSGARPSEPARLPRENTSDVVQQGEPWTSDPQGSSDFYIDPITNKKVARPKTSSEAADSVSSKKLDEVESSPPTTSPNVGDGYDVANKGLDVAEPNLSTTASHPGAAESEEEKLMDDVASIKPQPLERYYPCVTDDQAEETSVQKNGASFSTGMATNRQKDIIAIDPALEPLPTRCDSPPEAEEIPIDTQNGKKTAEMTGNYIKDFPEDFAESWVGRYHSGEPASGAEEPTGRLEPAINRVPAQASEDIAPTTTPPKSTEDELIEEIKSIYEESYGAIDDVPVPLSRSDANEPEPTTSARPSRTTPDDAEHPIEEPLAIYKILAYDPLAGTLTTTDASSTVHDGMEALTPAEAVTRLANPARFLPHFAPLQAQGYEVLSGEGDVLVFRKIRKATEPGMVYLRGATGPTPTSPGSGAPASTTRAVNPIDMMGSQPVIPNIGNFASPTGYVNYDEVMEGQAAARKKPPPPFRAESEVEYEREADHETAPGGKRKKGAGVLWRTSVGAAWVAGLAYGGSVVNQYFKTGGEGGKGPRGHL</sequence>
<feature type="compositionally biased region" description="Low complexity" evidence="1">
    <location>
        <begin position="456"/>
        <end position="467"/>
    </location>
</feature>
<reference evidence="2" key="1">
    <citation type="submission" date="2018-03" db="EMBL/GenBank/DDBJ databases">
        <authorList>
            <person name="Guldener U."/>
        </authorList>
    </citation>
    <scope>NUCLEOTIDE SEQUENCE</scope>
</reference>
<accession>A0AAE8MR13</accession>
<feature type="compositionally biased region" description="Basic and acidic residues" evidence="1">
    <location>
        <begin position="152"/>
        <end position="162"/>
    </location>
</feature>